<dbReference type="EMBL" id="UGRU01000001">
    <property type="protein sequence ID" value="SUA47520.1"/>
    <property type="molecule type" value="Genomic_DNA"/>
</dbReference>
<reference evidence="1 2" key="1">
    <citation type="submission" date="2018-06" db="EMBL/GenBank/DDBJ databases">
        <authorList>
            <consortium name="Pathogen Informatics"/>
            <person name="Doyle S."/>
        </authorList>
    </citation>
    <scope>NUCLEOTIDE SEQUENCE [LARGE SCALE GENOMIC DNA]</scope>
    <source>
        <strain evidence="1 2">NCTC13184</strain>
    </source>
</reference>
<dbReference type="RefSeq" id="WP_128145547.1">
    <property type="nucleotide sequence ID" value="NZ_JAJFOE010000002.1"/>
</dbReference>
<organism evidence="1 2">
    <name type="scientific">Nocardia africana</name>
    <dbReference type="NCBI Taxonomy" id="134964"/>
    <lineage>
        <taxon>Bacteria</taxon>
        <taxon>Bacillati</taxon>
        <taxon>Actinomycetota</taxon>
        <taxon>Actinomycetes</taxon>
        <taxon>Mycobacteriales</taxon>
        <taxon>Nocardiaceae</taxon>
        <taxon>Nocardia</taxon>
    </lineage>
</organism>
<dbReference type="AlphaFoldDB" id="A0A378X1P1"/>
<sequence length="305" mass="33773">MERPDPNSPTFDEALRIARDLAQDAGTLVHYPHLRLENARYGRGFAFLETIRTDSGDTDAYVLVTTTRRGGGVLSKAGRTIDQVIAEYLAQTEHENRDIPDSELSVAHRVALEAYDAGLTRIEEVPSHRALGAQRADYATFILLVLRRNHNQGNSGRKILAHNDFLLEGPTPGRRYTQPCPHCGQPTFYEERYPRAVCDQCGGRTTDRSGRRVAGFNIDMSGGMIAYYADTVEVSDGSGYEECVEVSRTGACFIDGRPATMQEARFGGIVVQLDSADQPGQGSPRQAGQHGDGCLRRAFRRMRRH</sequence>
<proteinExistence type="predicted"/>
<name>A0A378X1P1_9NOCA</name>
<evidence type="ECO:0000313" key="1">
    <source>
        <dbReference type="EMBL" id="SUA47520.1"/>
    </source>
</evidence>
<dbReference type="OrthoDB" id="839391at2"/>
<gene>
    <name evidence="1" type="ORF">NCTC13184_06061</name>
</gene>
<accession>A0A378X1P1</accession>
<protein>
    <submittedName>
        <fullName evidence="1">Uncharacterized protein</fullName>
    </submittedName>
</protein>
<dbReference type="Proteomes" id="UP000255082">
    <property type="component" value="Unassembled WGS sequence"/>
</dbReference>
<evidence type="ECO:0000313" key="2">
    <source>
        <dbReference type="Proteomes" id="UP000255082"/>
    </source>
</evidence>